<dbReference type="Proteomes" id="UP000051757">
    <property type="component" value="Unassembled WGS sequence"/>
</dbReference>
<dbReference type="GO" id="GO:0047661">
    <property type="term" value="F:amino-acid racemase activity"/>
    <property type="evidence" value="ECO:0007669"/>
    <property type="project" value="InterPro"/>
</dbReference>
<keyword evidence="4" id="KW-1185">Reference proteome</keyword>
<comment type="similarity">
    <text evidence="1">Belongs to the aspartate/glutamate racemases family.</text>
</comment>
<comment type="caution">
    <text evidence="3">The sequence shown here is derived from an EMBL/GenBank/DDBJ whole genome shotgun (WGS) entry which is preliminary data.</text>
</comment>
<reference evidence="3 4" key="1">
    <citation type="journal article" date="2016" name="Front. Microbiol.">
        <title>Genome Sequence of Type Strains of Genus Stenotrophomonas.</title>
        <authorList>
            <person name="Patil P.P."/>
            <person name="Midha S."/>
            <person name="Kumar S."/>
            <person name="Patil P.B."/>
        </authorList>
    </citation>
    <scope>NUCLEOTIDE SEQUENCE [LARGE SCALE GENOMIC DNA]</scope>
    <source>
        <strain evidence="3 4">LMG 978</strain>
    </source>
</reference>
<dbReference type="NCBIfam" id="TIGR00035">
    <property type="entry name" value="asp_race"/>
    <property type="match status" value="1"/>
</dbReference>
<dbReference type="SUPFAM" id="SSF53681">
    <property type="entry name" value="Aspartate/glutamate racemase"/>
    <property type="match status" value="2"/>
</dbReference>
<evidence type="ECO:0000313" key="4">
    <source>
        <dbReference type="Proteomes" id="UP000051757"/>
    </source>
</evidence>
<name>A0A0R0B616_9GAMM</name>
<sequence length="230" mass="24973">MKTLGLIGGMSWESSAQYYRLINEAVRDRLGGAHSAQLLLWSVDFAGIKQLQHEGDWDALGNHMVDAAQRLQAGGAELLLICTNTMHALAGRIESACPLPLLHIADPTATAVVKAGARRVGLLGTAFTMEQEFYRGRLEQRFGLEVLVPDAADRRCVHDIIYQELILGVVSEASRRRYTEVIARLTARGAEAIILGCTEIMLLVRPEDSAVPLFDTTTLHAIAAVDAALG</sequence>
<dbReference type="Gene3D" id="3.40.50.1860">
    <property type="match status" value="2"/>
</dbReference>
<evidence type="ECO:0000256" key="1">
    <source>
        <dbReference type="ARBA" id="ARBA00007847"/>
    </source>
</evidence>
<dbReference type="EMBL" id="LLXV01000013">
    <property type="protein sequence ID" value="KRG52725.1"/>
    <property type="molecule type" value="Genomic_DNA"/>
</dbReference>
<proteinExistence type="inferred from homology"/>
<dbReference type="PANTHER" id="PTHR21198:SF7">
    <property type="entry name" value="ASPARTATE-GLUTAMATE RACEMASE FAMILY"/>
    <property type="match status" value="1"/>
</dbReference>
<gene>
    <name evidence="3" type="ORF">ARC23_04295</name>
</gene>
<organism evidence="3 4">
    <name type="scientific">Stenotrophomonas beteli</name>
    <dbReference type="NCBI Taxonomy" id="3384461"/>
    <lineage>
        <taxon>Bacteria</taxon>
        <taxon>Pseudomonadati</taxon>
        <taxon>Pseudomonadota</taxon>
        <taxon>Gammaproteobacteria</taxon>
        <taxon>Lysobacterales</taxon>
        <taxon>Lysobacteraceae</taxon>
        <taxon>Stenotrophomonas</taxon>
        <taxon>Stenotrophomonas maltophilia group</taxon>
    </lineage>
</organism>
<dbReference type="OrthoDB" id="9803739at2"/>
<evidence type="ECO:0000256" key="2">
    <source>
        <dbReference type="ARBA" id="ARBA00023235"/>
    </source>
</evidence>
<dbReference type="InterPro" id="IPR001920">
    <property type="entry name" value="Asp/Glu_race"/>
</dbReference>
<evidence type="ECO:0000313" key="3">
    <source>
        <dbReference type="EMBL" id="KRG52725.1"/>
    </source>
</evidence>
<dbReference type="InterPro" id="IPR015942">
    <property type="entry name" value="Asp/Glu/hydantoin_racemase"/>
</dbReference>
<keyword evidence="2" id="KW-0413">Isomerase</keyword>
<protein>
    <submittedName>
        <fullName evidence="3">Racemase</fullName>
    </submittedName>
</protein>
<dbReference type="Pfam" id="PF01177">
    <property type="entry name" value="Asp_Glu_race"/>
    <property type="match status" value="1"/>
</dbReference>
<dbReference type="PANTHER" id="PTHR21198">
    <property type="entry name" value="GLUTAMATE RACEMASE"/>
    <property type="match status" value="1"/>
</dbReference>
<accession>A0A0R0B616</accession>
<dbReference type="InterPro" id="IPR004380">
    <property type="entry name" value="Asp_race"/>
</dbReference>
<dbReference type="AlphaFoldDB" id="A0A0R0B616"/>